<evidence type="ECO:0000313" key="1">
    <source>
        <dbReference type="EMBL" id="CAH2394126.1"/>
    </source>
</evidence>
<proteinExistence type="predicted"/>
<dbReference type="InterPro" id="IPR040442">
    <property type="entry name" value="Pyrv_kinase-like_dom_sf"/>
</dbReference>
<gene>
    <name evidence="1" type="ORF">MES4922_10039</name>
</gene>
<name>A0ABM9DDG6_9HYPH</name>
<organism evidence="1 2">
    <name type="scientific">Mesorhizobium ventifaucium</name>
    <dbReference type="NCBI Taxonomy" id="666020"/>
    <lineage>
        <taxon>Bacteria</taxon>
        <taxon>Pseudomonadati</taxon>
        <taxon>Pseudomonadota</taxon>
        <taxon>Alphaproteobacteria</taxon>
        <taxon>Hyphomicrobiales</taxon>
        <taxon>Phyllobacteriaceae</taxon>
        <taxon>Mesorhizobium</taxon>
    </lineage>
</organism>
<keyword evidence="2" id="KW-1185">Reference proteome</keyword>
<dbReference type="RefSeq" id="WP_254022711.1">
    <property type="nucleotide sequence ID" value="NZ_CAKXZS010000001.1"/>
</dbReference>
<dbReference type="Gene3D" id="3.20.20.60">
    <property type="entry name" value="Phosphoenolpyruvate-binding domains"/>
    <property type="match status" value="1"/>
</dbReference>
<evidence type="ECO:0000313" key="2">
    <source>
        <dbReference type="Proteomes" id="UP001152604"/>
    </source>
</evidence>
<dbReference type="Proteomes" id="UP001152604">
    <property type="component" value="Unassembled WGS sequence"/>
</dbReference>
<dbReference type="SUPFAM" id="SSF51621">
    <property type="entry name" value="Phosphoenolpyruvate/pyruvate domain"/>
    <property type="match status" value="1"/>
</dbReference>
<accession>A0ABM9DDG6</accession>
<comment type="caution">
    <text evidence="1">The sequence shown here is derived from an EMBL/GenBank/DDBJ whole genome shotgun (WGS) entry which is preliminary data.</text>
</comment>
<sequence>MTIYGNYGIRAATTAMQDAFRRIIADGGVQNVHKDIVPVEEIFRLQKMDQVKADEKRFLA</sequence>
<dbReference type="EMBL" id="CAKXZS010000001">
    <property type="protein sequence ID" value="CAH2394126.1"/>
    <property type="molecule type" value="Genomic_DNA"/>
</dbReference>
<reference evidence="1" key="1">
    <citation type="submission" date="2022-03" db="EMBL/GenBank/DDBJ databases">
        <authorList>
            <person name="Brunel B."/>
        </authorList>
    </citation>
    <scope>NUCLEOTIDE SEQUENCE</scope>
    <source>
        <strain evidence="1">STM4922sample</strain>
    </source>
</reference>
<dbReference type="InterPro" id="IPR015813">
    <property type="entry name" value="Pyrv/PenolPyrv_kinase-like_dom"/>
</dbReference>
<protein>
    <submittedName>
        <fullName evidence="1">Uncharacterized protein</fullName>
    </submittedName>
</protein>